<dbReference type="OrthoDB" id="9802795at2"/>
<evidence type="ECO:0000256" key="1">
    <source>
        <dbReference type="ARBA" id="ARBA00022490"/>
    </source>
</evidence>
<dbReference type="PANTHER" id="PTHR30008">
    <property type="entry name" value="EXODEOXYRIBONUCLEASE 7 LARGE SUBUNIT"/>
    <property type="match status" value="1"/>
</dbReference>
<dbReference type="RefSeq" id="WP_058239481.1">
    <property type="nucleotide sequence ID" value="NZ_CYPW01000017.1"/>
</dbReference>
<accession>A0A0P1EPZ6</accession>
<dbReference type="GO" id="GO:0009318">
    <property type="term" value="C:exodeoxyribonuclease VII complex"/>
    <property type="evidence" value="ECO:0007669"/>
    <property type="project" value="UniProtKB-UniRule"/>
</dbReference>
<dbReference type="STRING" id="321267.SHM7688_01697"/>
<evidence type="ECO:0000256" key="5">
    <source>
        <dbReference type="HAMAP-Rule" id="MF_00378"/>
    </source>
</evidence>
<evidence type="ECO:0000313" key="10">
    <source>
        <dbReference type="EMBL" id="CUH52251.1"/>
    </source>
</evidence>
<evidence type="ECO:0000256" key="2">
    <source>
        <dbReference type="ARBA" id="ARBA00022722"/>
    </source>
</evidence>
<feature type="domain" description="OB-fold nucleic acid binding" evidence="9">
    <location>
        <begin position="17"/>
        <end position="109"/>
    </location>
</feature>
<dbReference type="GO" id="GO:0008855">
    <property type="term" value="F:exodeoxyribonuclease VII activity"/>
    <property type="evidence" value="ECO:0007669"/>
    <property type="project" value="UniProtKB-UniRule"/>
</dbReference>
<dbReference type="InterPro" id="IPR025824">
    <property type="entry name" value="OB-fold_nuc-bd_dom"/>
</dbReference>
<dbReference type="InterPro" id="IPR020579">
    <property type="entry name" value="Exonuc_VII_lsu_C"/>
</dbReference>
<evidence type="ECO:0000259" key="9">
    <source>
        <dbReference type="Pfam" id="PF13742"/>
    </source>
</evidence>
<feature type="compositionally biased region" description="Low complexity" evidence="7">
    <location>
        <begin position="495"/>
        <end position="506"/>
    </location>
</feature>
<evidence type="ECO:0000256" key="3">
    <source>
        <dbReference type="ARBA" id="ARBA00022801"/>
    </source>
</evidence>
<reference evidence="10 11" key="1">
    <citation type="submission" date="2015-09" db="EMBL/GenBank/DDBJ databases">
        <authorList>
            <consortium name="Swine Surveillance"/>
        </authorList>
    </citation>
    <scope>NUCLEOTIDE SEQUENCE [LARGE SCALE GENOMIC DNA]</scope>
    <source>
        <strain evidence="10 11">CECT 7688</strain>
    </source>
</reference>
<keyword evidence="4 5" id="KW-0269">Exonuclease</keyword>
<proteinExistence type="inferred from homology"/>
<dbReference type="EC" id="3.1.11.6" evidence="5"/>
<dbReference type="HAMAP" id="MF_00378">
    <property type="entry name" value="Exonuc_7_L"/>
    <property type="match status" value="1"/>
</dbReference>
<dbReference type="GO" id="GO:0006308">
    <property type="term" value="P:DNA catabolic process"/>
    <property type="evidence" value="ECO:0007669"/>
    <property type="project" value="UniProtKB-UniRule"/>
</dbReference>
<sequence>MSDLIDDPREGENAPEFSVTELSGAIKRMIEGEFSHVRIKGEVGRVSFPRSGHVYLDLKDDRSVIAAVMWKGVAARVSTRPEEGMEVVATGRLTTFPGQSKYQLMIDDIKPAGVGALMAMLEKRKAMLQAEGLFASERKKPLPFLPEIIGVVTSPSGAVIRDILHRLRDRFPRKVLLWPVAVQGEQCATQVANAIEGFNKLTPGGAMPRPDLIIVARGGGSLEDLWGFNEEVVARAAAASDIPLISAVGHETDTTLIDFVSDKRAPTPTAAAELAVPVRLELLAWVEEQGARLTRGLEQGLRQRDQRLRDLSRALPRADALLQTPRQRLDTAADTLPRALQSGVQSRRVALAEKSGGLSDRTLLRMIEIQRQRLGRSADRLSPEALGRDIRQKKDKLQSTVQRLQFLGERQTSKLRGQLDSLAGLAEAYSYTNTLQRGFALVRGDGALVKTAEAARAAQVLELEFADGRMTVGQSDTPPPTPPTAPAKPAEKPAPKTAPKAKTLPPEQGSLF</sequence>
<comment type="subunit">
    <text evidence="5">Heterooligomer composed of large and small subunits.</text>
</comment>
<feature type="region of interest" description="Disordered" evidence="7">
    <location>
        <begin position="469"/>
        <end position="512"/>
    </location>
</feature>
<evidence type="ECO:0000259" key="8">
    <source>
        <dbReference type="Pfam" id="PF02601"/>
    </source>
</evidence>
<dbReference type="PANTHER" id="PTHR30008:SF0">
    <property type="entry name" value="EXODEOXYRIBONUCLEASE 7 LARGE SUBUNIT"/>
    <property type="match status" value="1"/>
</dbReference>
<name>A0A0P1EPZ6_9RHOB</name>
<keyword evidence="3 5" id="KW-0378">Hydrolase</keyword>
<comment type="catalytic activity">
    <reaction evidence="5 6">
        <text>Exonucleolytic cleavage in either 5'- to 3'- or 3'- to 5'-direction to yield nucleoside 5'-phosphates.</text>
        <dbReference type="EC" id="3.1.11.6"/>
    </reaction>
</comment>
<evidence type="ECO:0000313" key="11">
    <source>
        <dbReference type="Proteomes" id="UP000054823"/>
    </source>
</evidence>
<dbReference type="GO" id="GO:0003676">
    <property type="term" value="F:nucleic acid binding"/>
    <property type="evidence" value="ECO:0007669"/>
    <property type="project" value="InterPro"/>
</dbReference>
<comment type="similarity">
    <text evidence="5 6">Belongs to the XseA family.</text>
</comment>
<dbReference type="GO" id="GO:0005737">
    <property type="term" value="C:cytoplasm"/>
    <property type="evidence" value="ECO:0007669"/>
    <property type="project" value="UniProtKB-SubCell"/>
</dbReference>
<evidence type="ECO:0000256" key="4">
    <source>
        <dbReference type="ARBA" id="ARBA00022839"/>
    </source>
</evidence>
<dbReference type="Pfam" id="PF02601">
    <property type="entry name" value="Exonuc_VII_L"/>
    <property type="match status" value="1"/>
</dbReference>
<dbReference type="CDD" id="cd04489">
    <property type="entry name" value="ExoVII_LU_OBF"/>
    <property type="match status" value="1"/>
</dbReference>
<dbReference type="Pfam" id="PF13742">
    <property type="entry name" value="tRNA_anti_2"/>
    <property type="match status" value="1"/>
</dbReference>
<evidence type="ECO:0000256" key="6">
    <source>
        <dbReference type="RuleBase" id="RU004355"/>
    </source>
</evidence>
<dbReference type="AlphaFoldDB" id="A0A0P1EPZ6"/>
<keyword evidence="11" id="KW-1185">Reference proteome</keyword>
<feature type="compositionally biased region" description="Pro residues" evidence="7">
    <location>
        <begin position="477"/>
        <end position="486"/>
    </location>
</feature>
<feature type="domain" description="Exonuclease VII large subunit C-terminal" evidence="8">
    <location>
        <begin position="133"/>
        <end position="471"/>
    </location>
</feature>
<gene>
    <name evidence="5 10" type="primary">xseA</name>
    <name evidence="10" type="ORF">SHM7688_01697</name>
</gene>
<comment type="function">
    <text evidence="5">Bidirectionally degrades single-stranded DNA into large acid-insoluble oligonucleotides, which are then degraded further into small acid-soluble oligonucleotides.</text>
</comment>
<keyword evidence="2 5" id="KW-0540">Nuclease</keyword>
<organism evidence="10 11">
    <name type="scientific">Shimia marina</name>
    <dbReference type="NCBI Taxonomy" id="321267"/>
    <lineage>
        <taxon>Bacteria</taxon>
        <taxon>Pseudomonadati</taxon>
        <taxon>Pseudomonadota</taxon>
        <taxon>Alphaproteobacteria</taxon>
        <taxon>Rhodobacterales</taxon>
        <taxon>Roseobacteraceae</taxon>
    </lineage>
</organism>
<keyword evidence="1 5" id="KW-0963">Cytoplasm</keyword>
<dbReference type="Proteomes" id="UP000054823">
    <property type="component" value="Unassembled WGS sequence"/>
</dbReference>
<dbReference type="EMBL" id="CYPW01000017">
    <property type="protein sequence ID" value="CUH52251.1"/>
    <property type="molecule type" value="Genomic_DNA"/>
</dbReference>
<protein>
    <recommendedName>
        <fullName evidence="5">Exodeoxyribonuclease 7 large subunit</fullName>
        <ecNumber evidence="5">3.1.11.6</ecNumber>
    </recommendedName>
    <alternativeName>
        <fullName evidence="5">Exodeoxyribonuclease VII large subunit</fullName>
        <shortName evidence="5">Exonuclease VII large subunit</shortName>
    </alternativeName>
</protein>
<comment type="subcellular location">
    <subcellularLocation>
        <location evidence="5 6">Cytoplasm</location>
    </subcellularLocation>
</comment>
<dbReference type="NCBIfam" id="TIGR00237">
    <property type="entry name" value="xseA"/>
    <property type="match status" value="1"/>
</dbReference>
<evidence type="ECO:0000256" key="7">
    <source>
        <dbReference type="SAM" id="MobiDB-lite"/>
    </source>
</evidence>
<dbReference type="InterPro" id="IPR003753">
    <property type="entry name" value="Exonuc_VII_L"/>
</dbReference>